<evidence type="ECO:0000313" key="3">
    <source>
        <dbReference type="Proteomes" id="UP000295793"/>
    </source>
</evidence>
<reference evidence="2 3" key="1">
    <citation type="submission" date="2019-03" db="EMBL/GenBank/DDBJ databases">
        <title>Genomic Encyclopedia of Archaeal and Bacterial Type Strains, Phase II (KMG-II): from individual species to whole genera.</title>
        <authorList>
            <person name="Goeker M."/>
        </authorList>
    </citation>
    <scope>NUCLEOTIDE SEQUENCE [LARGE SCALE GENOMIC DNA]</scope>
    <source>
        <strain evidence="2 3">DSM 15388</strain>
    </source>
</reference>
<gene>
    <name evidence="2" type="ORF">BCF53_105128</name>
</gene>
<organism evidence="2 3">
    <name type="scientific">Reinekea marinisedimentorum</name>
    <dbReference type="NCBI Taxonomy" id="230495"/>
    <lineage>
        <taxon>Bacteria</taxon>
        <taxon>Pseudomonadati</taxon>
        <taxon>Pseudomonadota</taxon>
        <taxon>Gammaproteobacteria</taxon>
        <taxon>Oceanospirillales</taxon>
        <taxon>Saccharospirillaceae</taxon>
        <taxon>Reinekea</taxon>
    </lineage>
</organism>
<keyword evidence="1" id="KW-0472">Membrane</keyword>
<dbReference type="Proteomes" id="UP000295793">
    <property type="component" value="Unassembled WGS sequence"/>
</dbReference>
<feature type="transmembrane region" description="Helical" evidence="1">
    <location>
        <begin position="20"/>
        <end position="42"/>
    </location>
</feature>
<sequence>MLSFLVSDFSWPSDPVTHRALNLAIHLINFCLISLILGRLLIFKGMSSSRAFLFASFVALYWAVIPVNSGPVLSVVQRMTSISAMFSYVAMLVFTLWRISPYASVRKTLFVFVFIFQLGLLAVLSKESALLLPGYILLIELWVSRCFILVSRLYRYLIRAVVFVFVFGVLVINLRAVADSSGWWLRDFTAIDRALVELIIIIPQYALKVFTLKISGTGMMVGHSNLDEWYAIGNIAWSVLFWIGSAFCLLKGSNSVRICVLWYFTGHLLESLFVPLELYFEHRNYISSLGLVVLLIMTAERYLFDHSKIIALLISIFVFLIVMIGFSNQQYDDPLELAAVYAEENPLSKRAQSNFVWQLIKHARFEQALNEVERLPPIVRERLKFLLMCNSEEGATLLPELFEGSVDAAYISFIRDIVGAYRKSACMFDSAALHEYLSPVLAASQVRDRYKVIILFEKAQLYAADHDLNGALTTLDLAIGVEAKDYLLSQKAYWAYSAGLTGVAIDAAKKSLSVSSRCHYIRYPCDSSMVLFLEHIAH</sequence>
<keyword evidence="1" id="KW-1133">Transmembrane helix</keyword>
<keyword evidence="1" id="KW-0812">Transmembrane</keyword>
<feature type="transmembrane region" description="Helical" evidence="1">
    <location>
        <begin position="157"/>
        <end position="178"/>
    </location>
</feature>
<feature type="transmembrane region" description="Helical" evidence="1">
    <location>
        <begin position="309"/>
        <end position="326"/>
    </location>
</feature>
<accession>A0A4R3I8P1</accession>
<evidence type="ECO:0000256" key="1">
    <source>
        <dbReference type="SAM" id="Phobius"/>
    </source>
</evidence>
<feature type="transmembrane region" description="Helical" evidence="1">
    <location>
        <begin position="109"/>
        <end position="125"/>
    </location>
</feature>
<proteinExistence type="predicted"/>
<feature type="transmembrane region" description="Helical" evidence="1">
    <location>
        <begin position="75"/>
        <end position="97"/>
    </location>
</feature>
<feature type="transmembrane region" description="Helical" evidence="1">
    <location>
        <begin position="51"/>
        <end position="69"/>
    </location>
</feature>
<protein>
    <submittedName>
        <fullName evidence="2">Uncharacterized protein</fullName>
    </submittedName>
</protein>
<comment type="caution">
    <text evidence="2">The sequence shown here is derived from an EMBL/GenBank/DDBJ whole genome shotgun (WGS) entry which is preliminary data.</text>
</comment>
<dbReference type="EMBL" id="SLZR01000005">
    <property type="protein sequence ID" value="TCS41701.1"/>
    <property type="molecule type" value="Genomic_DNA"/>
</dbReference>
<feature type="transmembrane region" description="Helical" evidence="1">
    <location>
        <begin position="261"/>
        <end position="280"/>
    </location>
</feature>
<name>A0A4R3I8P1_9GAMM</name>
<feature type="transmembrane region" description="Helical" evidence="1">
    <location>
        <begin position="131"/>
        <end position="150"/>
    </location>
</feature>
<feature type="transmembrane region" description="Helical" evidence="1">
    <location>
        <begin position="286"/>
        <end position="304"/>
    </location>
</feature>
<keyword evidence="3" id="KW-1185">Reference proteome</keyword>
<dbReference type="AlphaFoldDB" id="A0A4R3I8P1"/>
<feature type="transmembrane region" description="Helical" evidence="1">
    <location>
        <begin position="229"/>
        <end position="249"/>
    </location>
</feature>
<evidence type="ECO:0000313" key="2">
    <source>
        <dbReference type="EMBL" id="TCS41701.1"/>
    </source>
</evidence>